<dbReference type="Pfam" id="PF03120">
    <property type="entry name" value="OB_DNA_ligase"/>
    <property type="match status" value="1"/>
</dbReference>
<dbReference type="HAMAP" id="MF_01588">
    <property type="entry name" value="DNA_ligase_A"/>
    <property type="match status" value="1"/>
</dbReference>
<dbReference type="PROSITE" id="PS01055">
    <property type="entry name" value="DNA_LIGASE_N1"/>
    <property type="match status" value="1"/>
</dbReference>
<dbReference type="InterPro" id="IPR013840">
    <property type="entry name" value="DNAligase_N"/>
</dbReference>
<keyword evidence="8 12" id="KW-0520">NAD</keyword>
<feature type="binding site" evidence="12">
    <location>
        <position position="439"/>
    </location>
    <ligand>
        <name>Zn(2+)</name>
        <dbReference type="ChEBI" id="CHEBI:29105"/>
    </ligand>
</feature>
<dbReference type="Gene3D" id="6.20.10.30">
    <property type="match status" value="1"/>
</dbReference>
<evidence type="ECO:0000256" key="3">
    <source>
        <dbReference type="ARBA" id="ARBA00022705"/>
    </source>
</evidence>
<keyword evidence="5 12" id="KW-0227">DNA damage</keyword>
<dbReference type="GO" id="GO:0003911">
    <property type="term" value="F:DNA ligase (NAD+) activity"/>
    <property type="evidence" value="ECO:0007669"/>
    <property type="project" value="UniProtKB-UniRule"/>
</dbReference>
<proteinExistence type="inferred from homology"/>
<keyword evidence="9 12" id="KW-0234">DNA repair</keyword>
<dbReference type="InterPro" id="IPR036420">
    <property type="entry name" value="BRCT_dom_sf"/>
</dbReference>
<dbReference type="SMART" id="SM00532">
    <property type="entry name" value="LIGANc"/>
    <property type="match status" value="1"/>
</dbReference>
<dbReference type="CDD" id="cd00114">
    <property type="entry name" value="LIGANc"/>
    <property type="match status" value="1"/>
</dbReference>
<protein>
    <recommendedName>
        <fullName evidence="12 13">DNA ligase</fullName>
        <ecNumber evidence="12 13">6.5.1.2</ecNumber>
    </recommendedName>
    <alternativeName>
        <fullName evidence="12">Polydeoxyribonucleotide synthase [NAD(+)]</fullName>
    </alternativeName>
</protein>
<dbReference type="Gene3D" id="3.40.50.10190">
    <property type="entry name" value="BRCT domain"/>
    <property type="match status" value="1"/>
</dbReference>
<dbReference type="Gene3D" id="1.10.287.610">
    <property type="entry name" value="Helix hairpin bin"/>
    <property type="match status" value="1"/>
</dbReference>
<dbReference type="Pfam" id="PF12826">
    <property type="entry name" value="HHH_2"/>
    <property type="match status" value="1"/>
</dbReference>
<feature type="binding site" evidence="12">
    <location>
        <position position="463"/>
    </location>
    <ligand>
        <name>Zn(2+)</name>
        <dbReference type="ChEBI" id="CHEBI:29105"/>
    </ligand>
</feature>
<dbReference type="InterPro" id="IPR018239">
    <property type="entry name" value="DNA_ligase_AS"/>
</dbReference>
<dbReference type="SUPFAM" id="SSF50249">
    <property type="entry name" value="Nucleic acid-binding proteins"/>
    <property type="match status" value="1"/>
</dbReference>
<dbReference type="PANTHER" id="PTHR23389">
    <property type="entry name" value="CHROMOSOME TRANSMISSION FIDELITY FACTOR 18"/>
    <property type="match status" value="1"/>
</dbReference>
<evidence type="ECO:0000256" key="12">
    <source>
        <dbReference type="HAMAP-Rule" id="MF_01588"/>
    </source>
</evidence>
<dbReference type="Gene3D" id="1.10.150.20">
    <property type="entry name" value="5' to 3' exonuclease, C-terminal subdomain"/>
    <property type="match status" value="2"/>
</dbReference>
<dbReference type="SUPFAM" id="SSF47781">
    <property type="entry name" value="RuvA domain 2-like"/>
    <property type="match status" value="1"/>
</dbReference>
<name>A0A4R1NLM7_9RHOB</name>
<keyword evidence="6 12" id="KW-0862">Zinc</keyword>
<dbReference type="EMBL" id="SMGR01000001">
    <property type="protein sequence ID" value="TCL09277.1"/>
    <property type="molecule type" value="Genomic_DNA"/>
</dbReference>
<dbReference type="EC" id="6.5.1.2" evidence="12 13"/>
<comment type="function">
    <text evidence="1 12">DNA ligase that catalyzes the formation of phosphodiester linkages between 5'-phosphoryl and 3'-hydroxyl groups in double-stranded DNA using NAD as a coenzyme and as the energy source for the reaction. It is essential for DNA replication and repair of damaged DNA.</text>
</comment>
<dbReference type="PANTHER" id="PTHR23389:SF9">
    <property type="entry name" value="DNA LIGASE"/>
    <property type="match status" value="1"/>
</dbReference>
<gene>
    <name evidence="12" type="primary">ligA</name>
    <name evidence="15" type="ORF">BXY66_1322</name>
</gene>
<dbReference type="SUPFAM" id="SSF52113">
    <property type="entry name" value="BRCT domain"/>
    <property type="match status" value="1"/>
</dbReference>
<feature type="binding site" evidence="12">
    <location>
        <position position="126"/>
    </location>
    <ligand>
        <name>NAD(+)</name>
        <dbReference type="ChEBI" id="CHEBI:57540"/>
    </ligand>
</feature>
<dbReference type="InterPro" id="IPR033136">
    <property type="entry name" value="DNA_ligase_CS"/>
</dbReference>
<feature type="binding site" evidence="12">
    <location>
        <position position="310"/>
    </location>
    <ligand>
        <name>NAD(+)</name>
        <dbReference type="ChEBI" id="CHEBI:57540"/>
    </ligand>
</feature>
<dbReference type="CDD" id="cd17748">
    <property type="entry name" value="BRCT_DNA_ligase_like"/>
    <property type="match status" value="1"/>
</dbReference>
<feature type="binding site" evidence="12">
    <location>
        <position position="334"/>
    </location>
    <ligand>
        <name>NAD(+)</name>
        <dbReference type="ChEBI" id="CHEBI:57540"/>
    </ligand>
</feature>
<dbReference type="GO" id="GO:0006260">
    <property type="term" value="P:DNA replication"/>
    <property type="evidence" value="ECO:0007669"/>
    <property type="project" value="UniProtKB-KW"/>
</dbReference>
<dbReference type="InterPro" id="IPR041663">
    <property type="entry name" value="DisA/LigA_HHH"/>
</dbReference>
<dbReference type="AlphaFoldDB" id="A0A4R1NLM7"/>
<dbReference type="InterPro" id="IPR004150">
    <property type="entry name" value="NAD_DNA_ligase_OB"/>
</dbReference>
<evidence type="ECO:0000256" key="11">
    <source>
        <dbReference type="ARBA" id="ARBA00034005"/>
    </source>
</evidence>
<evidence type="ECO:0000256" key="1">
    <source>
        <dbReference type="ARBA" id="ARBA00004067"/>
    </source>
</evidence>
<evidence type="ECO:0000256" key="2">
    <source>
        <dbReference type="ARBA" id="ARBA00022598"/>
    </source>
</evidence>
<dbReference type="GO" id="GO:0046872">
    <property type="term" value="F:metal ion binding"/>
    <property type="evidence" value="ECO:0007669"/>
    <property type="project" value="UniProtKB-KW"/>
</dbReference>
<dbReference type="Gene3D" id="2.40.50.140">
    <property type="entry name" value="Nucleic acid-binding proteins"/>
    <property type="match status" value="1"/>
</dbReference>
<evidence type="ECO:0000256" key="7">
    <source>
        <dbReference type="ARBA" id="ARBA00022842"/>
    </source>
</evidence>
<evidence type="ECO:0000256" key="6">
    <source>
        <dbReference type="ARBA" id="ARBA00022833"/>
    </source>
</evidence>
<dbReference type="GO" id="GO:0005829">
    <property type="term" value="C:cytosol"/>
    <property type="evidence" value="ECO:0007669"/>
    <property type="project" value="TreeGrafter"/>
</dbReference>
<feature type="binding site" evidence="12">
    <location>
        <position position="442"/>
    </location>
    <ligand>
        <name>Zn(2+)</name>
        <dbReference type="ChEBI" id="CHEBI:29105"/>
    </ligand>
</feature>
<comment type="similarity">
    <text evidence="12">Belongs to the NAD-dependent DNA ligase family. LigA subfamily.</text>
</comment>
<keyword evidence="4 12" id="KW-0479">Metal-binding</keyword>
<dbReference type="InterPro" id="IPR001357">
    <property type="entry name" value="BRCT_dom"/>
</dbReference>
<comment type="caution">
    <text evidence="12">Lacks conserved residue(s) required for the propagation of feature annotation.</text>
</comment>
<dbReference type="InterPro" id="IPR010994">
    <property type="entry name" value="RuvA_2-like"/>
</dbReference>
<keyword evidence="10 12" id="KW-0464">Manganese</keyword>
<dbReference type="GO" id="GO:0006281">
    <property type="term" value="P:DNA repair"/>
    <property type="evidence" value="ECO:0007669"/>
    <property type="project" value="UniProtKB-KW"/>
</dbReference>
<feature type="domain" description="BRCT" evidence="14">
    <location>
        <begin position="681"/>
        <end position="754"/>
    </location>
</feature>
<dbReference type="InterPro" id="IPR001679">
    <property type="entry name" value="DNA_ligase"/>
</dbReference>
<dbReference type="InterPro" id="IPR012340">
    <property type="entry name" value="NA-bd_OB-fold"/>
</dbReference>
<evidence type="ECO:0000313" key="15">
    <source>
        <dbReference type="EMBL" id="TCL09277.1"/>
    </source>
</evidence>
<keyword evidence="7 12" id="KW-0460">Magnesium</keyword>
<feature type="binding site" evidence="12">
    <location>
        <position position="149"/>
    </location>
    <ligand>
        <name>NAD(+)</name>
        <dbReference type="ChEBI" id="CHEBI:57540"/>
    </ligand>
</feature>
<dbReference type="NCBIfam" id="NF005932">
    <property type="entry name" value="PRK07956.1"/>
    <property type="match status" value="1"/>
</dbReference>
<dbReference type="FunFam" id="3.30.470.30:FF:000001">
    <property type="entry name" value="DNA ligase"/>
    <property type="match status" value="1"/>
</dbReference>
<dbReference type="PIRSF" id="PIRSF001604">
    <property type="entry name" value="LigA"/>
    <property type="match status" value="1"/>
</dbReference>
<evidence type="ECO:0000256" key="13">
    <source>
        <dbReference type="RuleBase" id="RU000618"/>
    </source>
</evidence>
<evidence type="ECO:0000256" key="10">
    <source>
        <dbReference type="ARBA" id="ARBA00023211"/>
    </source>
</evidence>
<comment type="caution">
    <text evidence="15">The sequence shown here is derived from an EMBL/GenBank/DDBJ whole genome shotgun (WGS) entry which is preliminary data.</text>
</comment>
<reference evidence="15 16" key="1">
    <citation type="submission" date="2019-03" db="EMBL/GenBank/DDBJ databases">
        <title>Genomic Encyclopedia of Archaeal and Bacterial Type Strains, Phase II (KMG-II): from individual species to whole genera.</title>
        <authorList>
            <person name="Goeker M."/>
        </authorList>
    </citation>
    <scope>NUCLEOTIDE SEQUENCE [LARGE SCALE GENOMIC DNA]</scope>
    <source>
        <strain evidence="15 16">DSM 26433</strain>
    </source>
</reference>
<keyword evidence="3 12" id="KW-0235">DNA replication</keyword>
<comment type="cofactor">
    <cofactor evidence="12">
        <name>Mg(2+)</name>
        <dbReference type="ChEBI" id="CHEBI:18420"/>
    </cofactor>
    <cofactor evidence="12">
        <name>Mn(2+)</name>
        <dbReference type="ChEBI" id="CHEBI:29035"/>
    </cofactor>
</comment>
<accession>A0A4R1NLM7</accession>
<feature type="active site" description="N6-AMP-lysine intermediate" evidence="12">
    <location>
        <position position="128"/>
    </location>
</feature>
<dbReference type="SMART" id="SM00292">
    <property type="entry name" value="BRCT"/>
    <property type="match status" value="1"/>
</dbReference>
<dbReference type="Pfam" id="PF00533">
    <property type="entry name" value="BRCT"/>
    <property type="match status" value="1"/>
</dbReference>
<feature type="binding site" evidence="12">
    <location>
        <begin position="43"/>
        <end position="47"/>
    </location>
    <ligand>
        <name>NAD(+)</name>
        <dbReference type="ChEBI" id="CHEBI:57540"/>
    </ligand>
</feature>
<feature type="binding site" evidence="12">
    <location>
        <begin position="92"/>
        <end position="93"/>
    </location>
    <ligand>
        <name>NAD(+)</name>
        <dbReference type="ChEBI" id="CHEBI:57540"/>
    </ligand>
</feature>
<dbReference type="InterPro" id="IPR013839">
    <property type="entry name" value="DNAligase_adenylation"/>
</dbReference>
<dbReference type="Pfam" id="PF01653">
    <property type="entry name" value="DNA_ligase_aden"/>
    <property type="match status" value="1"/>
</dbReference>
<dbReference type="InterPro" id="IPR004149">
    <property type="entry name" value="Znf_DNAligase_C4"/>
</dbReference>
<evidence type="ECO:0000256" key="4">
    <source>
        <dbReference type="ARBA" id="ARBA00022723"/>
    </source>
</evidence>
<evidence type="ECO:0000256" key="9">
    <source>
        <dbReference type="ARBA" id="ARBA00023204"/>
    </source>
</evidence>
<organism evidence="15 16">
    <name type="scientific">Shimia isoporae</name>
    <dbReference type="NCBI Taxonomy" id="647720"/>
    <lineage>
        <taxon>Bacteria</taxon>
        <taxon>Pseudomonadati</taxon>
        <taxon>Pseudomonadota</taxon>
        <taxon>Alphaproteobacteria</taxon>
        <taxon>Rhodobacterales</taxon>
        <taxon>Roseobacteraceae</taxon>
    </lineage>
</organism>
<feature type="binding site" evidence="12">
    <location>
        <position position="184"/>
    </location>
    <ligand>
        <name>NAD(+)</name>
        <dbReference type="ChEBI" id="CHEBI:57540"/>
    </ligand>
</feature>
<dbReference type="SUPFAM" id="SSF56091">
    <property type="entry name" value="DNA ligase/mRNA capping enzyme, catalytic domain"/>
    <property type="match status" value="1"/>
</dbReference>
<dbReference type="PROSITE" id="PS01056">
    <property type="entry name" value="DNA_LIGASE_N2"/>
    <property type="match status" value="1"/>
</dbReference>
<comment type="catalytic activity">
    <reaction evidence="11 12 13">
        <text>NAD(+) + (deoxyribonucleotide)n-3'-hydroxyl + 5'-phospho-(deoxyribonucleotide)m = (deoxyribonucleotide)n+m + AMP + beta-nicotinamide D-nucleotide.</text>
        <dbReference type="EC" id="6.5.1.2"/>
    </reaction>
</comment>
<evidence type="ECO:0000259" key="14">
    <source>
        <dbReference type="PROSITE" id="PS50172"/>
    </source>
</evidence>
<evidence type="ECO:0000256" key="8">
    <source>
        <dbReference type="ARBA" id="ARBA00023027"/>
    </source>
</evidence>
<sequence length="760" mass="82275">MTDALKVSEMTKEQARLELARLAAFLGRANEAYHTEDAPEISDADYDAGKRRNAEIEARFPELKRADSPSDQVGAAPSEGFGKITHVVPMLSLGNAFEDSDVVDFDDRIRKYLNMLPRDELRFTAEPKIDGLSLSLRYEGGQLVYAATRGDGETGENVTENARTIADIPQVLEGAPDVIEVRGEVYMSHADFEALNARIVEKNTKLEAEGKKPQTVFANPRNAAAGSLRQLDPNVTRERPLKFFAYAWGDLSQPLAASQMGAIKKLSDLGFVTNDLTALCDGPDAMIAHYRMIEEQRASLGYDIDGVVYKVDDLALQGRLGFRSTTPRWAVAHKFPAELAWTRLEGIDIQVGRTGALSPVARLHPVTVGGVVVSNATLHNEDYIAGRDSKGEDIRDGKDIRVGDWVQVYRAGDVIPKVADVDLKKRPKDAVPYVFPDVCPECESPAVREEGDAVRYCTGGLICPAQAIEKLKHFVARKALDIEGLGAKQIEMFFDDAQLPIKTPADIFTLAERDEANLTSLKNRKGFKDKSVANLFAAIDAKREIGFGRLLFGLGIRHVGETAAKDLAQHFMTWDKLAEAAEAARPAALGWRAADVAEEAERIAAAREGRRGRIKEARDLAAAEVDVSRSAQAAWDDLTGIDGIGAAVALSLTDAFANPQERAEIDRLVGMLSIESPEAVATESPVAGKTVVFTGKLEKMTRDEAKVRAESLGAKVSGSVSGKTDLLVAGPGAGSKAKKAADLGVETIDEDAWLALVEGL</sequence>
<evidence type="ECO:0000256" key="5">
    <source>
        <dbReference type="ARBA" id="ARBA00022763"/>
    </source>
</evidence>
<dbReference type="PROSITE" id="PS50172">
    <property type="entry name" value="BRCT"/>
    <property type="match status" value="1"/>
</dbReference>
<dbReference type="Proteomes" id="UP000295673">
    <property type="component" value="Unassembled WGS sequence"/>
</dbReference>
<evidence type="ECO:0000313" key="16">
    <source>
        <dbReference type="Proteomes" id="UP000295673"/>
    </source>
</evidence>
<keyword evidence="16" id="KW-1185">Reference proteome</keyword>
<dbReference type="Pfam" id="PF03119">
    <property type="entry name" value="DNA_ligase_ZBD"/>
    <property type="match status" value="1"/>
</dbReference>
<dbReference type="NCBIfam" id="TIGR00575">
    <property type="entry name" value="dnlj"/>
    <property type="match status" value="1"/>
</dbReference>
<dbReference type="Gene3D" id="3.30.470.30">
    <property type="entry name" value="DNA ligase/mRNA capping enzyme"/>
    <property type="match status" value="1"/>
</dbReference>
<keyword evidence="2 12" id="KW-0436">Ligase</keyword>